<evidence type="ECO:0000256" key="8">
    <source>
        <dbReference type="ARBA" id="ARBA00022842"/>
    </source>
</evidence>
<feature type="binding site" evidence="15">
    <location>
        <position position="103"/>
    </location>
    <ligand>
        <name>NADP(+)</name>
        <dbReference type="ChEBI" id="CHEBI:58349"/>
    </ligand>
</feature>
<comment type="cofactor">
    <cofactor evidence="16">
        <name>Mg(2+)</name>
        <dbReference type="ChEBI" id="CHEBI:18420"/>
    </cofactor>
    <cofactor evidence="16">
        <name>Mn(2+)</name>
        <dbReference type="ChEBI" id="CHEBI:29035"/>
    </cofactor>
    <text evidence="16">Binds 1 Mg(2+) or Mn(2+) ion per subunit.</text>
</comment>
<dbReference type="GO" id="GO:0000287">
    <property type="term" value="F:magnesium ion binding"/>
    <property type="evidence" value="ECO:0007669"/>
    <property type="project" value="InterPro"/>
</dbReference>
<feature type="binding site" evidence="14">
    <location>
        <position position="114"/>
    </location>
    <ligand>
        <name>D-threo-isocitrate</name>
        <dbReference type="ChEBI" id="CHEBI:15562"/>
    </ligand>
</feature>
<feature type="site" description="Critical for catalysis" evidence="17">
    <location>
        <position position="159"/>
    </location>
</feature>
<feature type="binding site" evidence="15">
    <location>
        <position position="395"/>
    </location>
    <ligand>
        <name>NADP(+)</name>
        <dbReference type="ChEBI" id="CHEBI:58349"/>
    </ligand>
</feature>
<dbReference type="GO" id="GO:0051287">
    <property type="term" value="F:NAD binding"/>
    <property type="evidence" value="ECO:0007669"/>
    <property type="project" value="InterPro"/>
</dbReference>
<evidence type="ECO:0000256" key="12">
    <source>
        <dbReference type="ARBA" id="ARBA00023554"/>
    </source>
</evidence>
<comment type="similarity">
    <text evidence="2">Belongs to the isocitrate and isopropylmalate dehydrogenases family.</text>
</comment>
<evidence type="ECO:0000256" key="16">
    <source>
        <dbReference type="PIRSR" id="PIRSR604439-3"/>
    </source>
</evidence>
<dbReference type="PANTHER" id="PTHR43504:SF1">
    <property type="entry name" value="ISOCITRATE DEHYDROGENASE [NADP]"/>
    <property type="match status" value="1"/>
</dbReference>
<evidence type="ECO:0000256" key="11">
    <source>
        <dbReference type="ARBA" id="ARBA00023211"/>
    </source>
</evidence>
<comment type="cofactor">
    <cofactor evidence="1">
        <name>Mn(2+)</name>
        <dbReference type="ChEBI" id="CHEBI:29035"/>
    </cofactor>
</comment>
<dbReference type="Pfam" id="PF00180">
    <property type="entry name" value="Iso_dh"/>
    <property type="match status" value="1"/>
</dbReference>
<dbReference type="Proteomes" id="UP000199076">
    <property type="component" value="Unassembled WGS sequence"/>
</dbReference>
<feature type="binding site" evidence="14">
    <location>
        <position position="112"/>
    </location>
    <ligand>
        <name>D-threo-isocitrate</name>
        <dbReference type="ChEBI" id="CHEBI:15562"/>
    </ligand>
</feature>
<evidence type="ECO:0000256" key="10">
    <source>
        <dbReference type="ARBA" id="ARBA00023002"/>
    </source>
</evidence>
<reference evidence="21" key="1">
    <citation type="submission" date="2016-10" db="EMBL/GenBank/DDBJ databases">
        <authorList>
            <person name="Varghese N."/>
            <person name="Submissions S."/>
        </authorList>
    </citation>
    <scope>NUCLEOTIDE SEQUENCE [LARGE SCALE GENOMIC DNA]</scope>
    <source>
        <strain evidence="21">IBRC-M 10760</strain>
    </source>
</reference>
<evidence type="ECO:0000313" key="21">
    <source>
        <dbReference type="Proteomes" id="UP000199076"/>
    </source>
</evidence>
<keyword evidence="21" id="KW-1185">Reference proteome</keyword>
<evidence type="ECO:0000259" key="19">
    <source>
        <dbReference type="SMART" id="SM01329"/>
    </source>
</evidence>
<dbReference type="GO" id="GO:0004450">
    <property type="term" value="F:isocitrate dehydrogenase (NADP+) activity"/>
    <property type="evidence" value="ECO:0007669"/>
    <property type="project" value="UniProtKB-UniRule"/>
</dbReference>
<keyword evidence="9 15" id="KW-0521">NADP</keyword>
<evidence type="ECO:0000256" key="3">
    <source>
        <dbReference type="ARBA" id="ARBA00011738"/>
    </source>
</evidence>
<evidence type="ECO:0000256" key="15">
    <source>
        <dbReference type="PIRSR" id="PIRSR604439-2"/>
    </source>
</evidence>
<dbReference type="GO" id="GO:0006097">
    <property type="term" value="P:glyoxylate cycle"/>
    <property type="evidence" value="ECO:0007669"/>
    <property type="project" value="UniProtKB-KW"/>
</dbReference>
<evidence type="ECO:0000256" key="9">
    <source>
        <dbReference type="ARBA" id="ARBA00022857"/>
    </source>
</evidence>
<dbReference type="EMBL" id="FNBK01000003">
    <property type="protein sequence ID" value="SDF05072.1"/>
    <property type="molecule type" value="Genomic_DNA"/>
</dbReference>
<keyword evidence="8 16" id="KW-0460">Magnesium</keyword>
<feature type="binding site" evidence="14">
    <location>
        <position position="128"/>
    </location>
    <ligand>
        <name>D-threo-isocitrate</name>
        <dbReference type="ChEBI" id="CHEBI:15562"/>
    </ligand>
</feature>
<sequence length="420" mass="46327">MPYEKVDVPADGDKIEVVDPDNDELAVPENPIIPIIYGDGIGVDVGPAAQKVLEAAADATGRSISWMRVYAGETAREQYDENLPEDTLQAFREFNVGIKGPLTTPVGAGFRSLNVALRKRLDLYTNVRPTYHIEGVPSPVTRPDQMDMVTFRENTEDVYAGIEWEAGTEGAEKVREFVEEEMGFDETIHEGDVGIGVKPISEFGTKRLVRKAIDYALENDHDSVTLVHKGNIMKFTEGAFRDWGYEVAEEEYGNEVITEDTLWEERDGEQPEGAVVVNDRIADNMLQQILTRTEQYDVLAMPNLNGDYLSDACGAQIGGLGIAPGANFGDGRCLAEPVHGSAPKYAGQDKVNPTAMILSGKLMLEYMGWKDAGELIRDAVEETIKSKRVTYDIERQIQGGEKLACSEYAERVADTIHDLA</sequence>
<feature type="domain" description="Isopropylmalate dehydrogenase-like" evidence="19">
    <location>
        <begin position="32"/>
        <end position="412"/>
    </location>
</feature>
<feature type="modified residue" description="N6-succinyllysine" evidence="18">
    <location>
        <position position="99"/>
    </location>
</feature>
<dbReference type="AlphaFoldDB" id="A0A1G7HX76"/>
<evidence type="ECO:0000256" key="1">
    <source>
        <dbReference type="ARBA" id="ARBA00001936"/>
    </source>
</evidence>
<evidence type="ECO:0000256" key="5">
    <source>
        <dbReference type="ARBA" id="ARBA00022435"/>
    </source>
</evidence>
<dbReference type="NCBIfam" id="TIGR00183">
    <property type="entry name" value="prok_nadp_idh"/>
    <property type="match status" value="1"/>
</dbReference>
<feature type="modified residue" description="Phosphoserine" evidence="18">
    <location>
        <position position="112"/>
    </location>
</feature>
<evidence type="ECO:0000313" key="20">
    <source>
        <dbReference type="EMBL" id="SDF05072.1"/>
    </source>
</evidence>
<evidence type="ECO:0000256" key="7">
    <source>
        <dbReference type="ARBA" id="ARBA00022723"/>
    </source>
</evidence>
<proteinExistence type="inferred from homology"/>
<protein>
    <recommendedName>
        <fullName evidence="4 13">Isocitrate dehydrogenase (NADP(+))</fullName>
        <ecNumber evidence="4 13">1.1.1.42</ecNumber>
    </recommendedName>
</protein>
<dbReference type="PROSITE" id="PS00470">
    <property type="entry name" value="IDH_IMDH"/>
    <property type="match status" value="1"/>
</dbReference>
<feature type="binding site" evidence="16">
    <location>
        <position position="307"/>
    </location>
    <ligand>
        <name>Mg(2+)</name>
        <dbReference type="ChEBI" id="CHEBI:18420"/>
    </ligand>
</feature>
<keyword evidence="5" id="KW-0329">Glyoxylate bypass</keyword>
<dbReference type="SMART" id="SM01329">
    <property type="entry name" value="Iso_dh"/>
    <property type="match status" value="1"/>
</dbReference>
<feature type="binding site" evidence="15">
    <location>
        <position position="391"/>
    </location>
    <ligand>
        <name>NADP(+)</name>
        <dbReference type="ChEBI" id="CHEBI:58349"/>
    </ligand>
</feature>
<comment type="catalytic activity">
    <reaction evidence="12">
        <text>D-threo-isocitrate + NADP(+) = 2-oxoglutarate + CO2 + NADPH</text>
        <dbReference type="Rhea" id="RHEA:19629"/>
        <dbReference type="ChEBI" id="CHEBI:15562"/>
        <dbReference type="ChEBI" id="CHEBI:16526"/>
        <dbReference type="ChEBI" id="CHEBI:16810"/>
        <dbReference type="ChEBI" id="CHEBI:57783"/>
        <dbReference type="ChEBI" id="CHEBI:58349"/>
        <dbReference type="EC" id="1.1.1.42"/>
    </reaction>
</comment>
<comment type="subunit">
    <text evidence="3">Homodimer.</text>
</comment>
<feature type="binding site" evidence="14">
    <location>
        <position position="118"/>
    </location>
    <ligand>
        <name>D-threo-isocitrate</name>
        <dbReference type="ChEBI" id="CHEBI:15562"/>
    </ligand>
</feature>
<keyword evidence="11 16" id="KW-0464">Manganese</keyword>
<accession>A0A1G7HX76</accession>
<dbReference type="InterPro" id="IPR019818">
    <property type="entry name" value="IsoCit/isopropylmalate_DH_CS"/>
</dbReference>
<dbReference type="SUPFAM" id="SSF53659">
    <property type="entry name" value="Isocitrate/Isopropylmalate dehydrogenase-like"/>
    <property type="match status" value="1"/>
</dbReference>
<keyword evidence="10" id="KW-0560">Oxidoreductase</keyword>
<dbReference type="NCBIfam" id="NF005425">
    <property type="entry name" value="PRK07006.1"/>
    <property type="match status" value="1"/>
</dbReference>
<name>A0A1G7HX76_9EURY</name>
<dbReference type="Gene3D" id="3.40.718.10">
    <property type="entry name" value="Isopropylmalate Dehydrogenase"/>
    <property type="match status" value="1"/>
</dbReference>
<feature type="binding site" evidence="14">
    <location>
        <position position="152"/>
    </location>
    <ligand>
        <name>D-threo-isocitrate</name>
        <dbReference type="ChEBI" id="CHEBI:15562"/>
    </ligand>
</feature>
<evidence type="ECO:0000256" key="17">
    <source>
        <dbReference type="PIRSR" id="PIRSR604439-4"/>
    </source>
</evidence>
<gene>
    <name evidence="20" type="ORF">SAMN05216218_103194</name>
</gene>
<dbReference type="STRING" id="660518.SAMN05216218_103194"/>
<organism evidence="20 21">
    <name type="scientific">Halorientalis regularis</name>
    <dbReference type="NCBI Taxonomy" id="660518"/>
    <lineage>
        <taxon>Archaea</taxon>
        <taxon>Methanobacteriati</taxon>
        <taxon>Methanobacteriota</taxon>
        <taxon>Stenosarchaea group</taxon>
        <taxon>Halobacteria</taxon>
        <taxon>Halobacteriales</taxon>
        <taxon>Haloarculaceae</taxon>
        <taxon>Halorientalis</taxon>
    </lineage>
</organism>
<feature type="binding site" evidence="15">
    <location>
        <begin position="339"/>
        <end position="345"/>
    </location>
    <ligand>
        <name>NADP(+)</name>
        <dbReference type="ChEBI" id="CHEBI:58349"/>
    </ligand>
</feature>
<evidence type="ECO:0000256" key="13">
    <source>
        <dbReference type="NCBIfam" id="TIGR00183"/>
    </source>
</evidence>
<keyword evidence="6" id="KW-0816">Tricarboxylic acid cycle</keyword>
<evidence type="ECO:0000256" key="14">
    <source>
        <dbReference type="PIRSR" id="PIRSR604439-1"/>
    </source>
</evidence>
<feature type="site" description="Critical for catalysis" evidence="17">
    <location>
        <position position="229"/>
    </location>
</feature>
<dbReference type="InterPro" id="IPR024084">
    <property type="entry name" value="IsoPropMal-DH-like_dom"/>
</dbReference>
<feature type="binding site" evidence="15">
    <location>
        <position position="352"/>
    </location>
    <ligand>
        <name>NADP(+)</name>
        <dbReference type="ChEBI" id="CHEBI:58349"/>
    </ligand>
</feature>
<evidence type="ECO:0000256" key="2">
    <source>
        <dbReference type="ARBA" id="ARBA00007769"/>
    </source>
</evidence>
<dbReference type="GO" id="GO:0006099">
    <property type="term" value="P:tricarboxylic acid cycle"/>
    <property type="evidence" value="ECO:0007669"/>
    <property type="project" value="UniProtKB-UniRule"/>
</dbReference>
<evidence type="ECO:0000256" key="4">
    <source>
        <dbReference type="ARBA" id="ARBA00013013"/>
    </source>
</evidence>
<dbReference type="PANTHER" id="PTHR43504">
    <property type="entry name" value="ISOCITRATE DEHYDROGENASE [NADP]"/>
    <property type="match status" value="1"/>
</dbReference>
<dbReference type="InterPro" id="IPR004439">
    <property type="entry name" value="Isocitrate_DH_NADP_dimer_prok"/>
</dbReference>
<dbReference type="RefSeq" id="WP_092688930.1">
    <property type="nucleotide sequence ID" value="NZ_FNBK01000003.1"/>
</dbReference>
<evidence type="ECO:0000256" key="18">
    <source>
        <dbReference type="PIRSR" id="PIRSR604439-5"/>
    </source>
</evidence>
<keyword evidence="7" id="KW-0479">Metal-binding</keyword>
<dbReference type="OrthoDB" id="23624at2157"/>
<evidence type="ECO:0000256" key="6">
    <source>
        <dbReference type="ARBA" id="ARBA00022532"/>
    </source>
</evidence>
<dbReference type="EC" id="1.1.1.42" evidence="4 13"/>